<feature type="binding site" evidence="4">
    <location>
        <begin position="16"/>
        <end position="18"/>
    </location>
    <ligand>
        <name>N(1)-(5-phospho-beta-D-ribosyl)glycinamide</name>
        <dbReference type="ChEBI" id="CHEBI:143788"/>
    </ligand>
</feature>
<evidence type="ECO:0000259" key="5">
    <source>
        <dbReference type="Pfam" id="PF00551"/>
    </source>
</evidence>
<protein>
    <recommendedName>
        <fullName evidence="4">Phosphoribosylglycinamide formyltransferase</fullName>
        <ecNumber evidence="4">2.1.2.2</ecNumber>
    </recommendedName>
    <alternativeName>
        <fullName evidence="4">5'-phosphoribosylglycinamide transformylase</fullName>
    </alternativeName>
    <alternativeName>
        <fullName evidence="4">GAR transformylase</fullName>
        <shortName evidence="4">GART</shortName>
    </alternativeName>
</protein>
<dbReference type="InterPro" id="IPR036477">
    <property type="entry name" value="Formyl_transf_N_sf"/>
</dbReference>
<dbReference type="UniPathway" id="UPA00074">
    <property type="reaction ID" value="UER00126"/>
</dbReference>
<evidence type="ECO:0000313" key="7">
    <source>
        <dbReference type="Proteomes" id="UP000219329"/>
    </source>
</evidence>
<organism evidence="6 7">
    <name type="scientific">OM182 bacterium MED-G28</name>
    <dbReference type="NCBI Taxonomy" id="1986256"/>
    <lineage>
        <taxon>Bacteria</taxon>
        <taxon>Pseudomonadati</taxon>
        <taxon>Pseudomonadota</taxon>
        <taxon>Gammaproteobacteria</taxon>
        <taxon>OMG group</taxon>
        <taxon>OM182 clade</taxon>
    </lineage>
</organism>
<reference evidence="6 7" key="1">
    <citation type="submission" date="2017-08" db="EMBL/GenBank/DDBJ databases">
        <title>Fine stratification of microbial communities through a metagenomic profile of the photic zone.</title>
        <authorList>
            <person name="Haro-Moreno J.M."/>
            <person name="Lopez-Perez M."/>
            <person name="De La Torre J."/>
            <person name="Picazo A."/>
            <person name="Camacho A."/>
            <person name="Rodriguez-Valera F."/>
        </authorList>
    </citation>
    <scope>NUCLEOTIDE SEQUENCE [LARGE SCALE GENOMIC DNA]</scope>
    <source>
        <strain evidence="6">MED-G28</strain>
    </source>
</reference>
<dbReference type="PANTHER" id="PTHR43369">
    <property type="entry name" value="PHOSPHORIBOSYLGLYCINAMIDE FORMYLTRANSFERASE"/>
    <property type="match status" value="1"/>
</dbReference>
<evidence type="ECO:0000256" key="4">
    <source>
        <dbReference type="HAMAP-Rule" id="MF_01930"/>
    </source>
</evidence>
<dbReference type="SUPFAM" id="SSF53328">
    <property type="entry name" value="Formyltransferase"/>
    <property type="match status" value="1"/>
</dbReference>
<keyword evidence="2 4" id="KW-0808">Transferase</keyword>
<dbReference type="GO" id="GO:0006189">
    <property type="term" value="P:'de novo' IMP biosynthetic process"/>
    <property type="evidence" value="ECO:0007669"/>
    <property type="project" value="UniProtKB-UniRule"/>
</dbReference>
<comment type="caution">
    <text evidence="6">The sequence shown here is derived from an EMBL/GenBank/DDBJ whole genome shotgun (WGS) entry which is preliminary data.</text>
</comment>
<dbReference type="GO" id="GO:0004644">
    <property type="term" value="F:phosphoribosylglycinamide formyltransferase activity"/>
    <property type="evidence" value="ECO:0007669"/>
    <property type="project" value="UniProtKB-UniRule"/>
</dbReference>
<feature type="site" description="Raises pKa of active site His" evidence="4">
    <location>
        <position position="147"/>
    </location>
</feature>
<dbReference type="HAMAP" id="MF_01930">
    <property type="entry name" value="PurN"/>
    <property type="match status" value="1"/>
</dbReference>
<comment type="catalytic activity">
    <reaction evidence="4">
        <text>N(1)-(5-phospho-beta-D-ribosyl)glycinamide + (6R)-10-formyltetrahydrofolate = N(2)-formyl-N(1)-(5-phospho-beta-D-ribosyl)glycinamide + (6S)-5,6,7,8-tetrahydrofolate + H(+)</text>
        <dbReference type="Rhea" id="RHEA:15053"/>
        <dbReference type="ChEBI" id="CHEBI:15378"/>
        <dbReference type="ChEBI" id="CHEBI:57453"/>
        <dbReference type="ChEBI" id="CHEBI:143788"/>
        <dbReference type="ChEBI" id="CHEBI:147286"/>
        <dbReference type="ChEBI" id="CHEBI:195366"/>
        <dbReference type="EC" id="2.1.2.2"/>
    </reaction>
</comment>
<feature type="binding site" evidence="4">
    <location>
        <begin position="92"/>
        <end position="95"/>
    </location>
    <ligand>
        <name>(6R)-10-formyltetrahydrofolate</name>
        <dbReference type="ChEBI" id="CHEBI:195366"/>
    </ligand>
</feature>
<proteinExistence type="inferred from homology"/>
<evidence type="ECO:0000256" key="1">
    <source>
        <dbReference type="ARBA" id="ARBA00005054"/>
    </source>
</evidence>
<feature type="binding site" evidence="4">
    <location>
        <position position="67"/>
    </location>
    <ligand>
        <name>(6R)-10-formyltetrahydrofolate</name>
        <dbReference type="ChEBI" id="CHEBI:195366"/>
    </ligand>
</feature>
<dbReference type="CDD" id="cd08645">
    <property type="entry name" value="FMT_core_GART"/>
    <property type="match status" value="1"/>
</dbReference>
<comment type="pathway">
    <text evidence="1 4">Purine metabolism; IMP biosynthesis via de novo pathway; N(2)-formyl-N(1)-(5-phospho-D-ribosyl)glycinamide from N(1)-(5-phospho-D-ribosyl)glycinamide (10-formyl THF route): step 1/1.</text>
</comment>
<evidence type="ECO:0000256" key="3">
    <source>
        <dbReference type="ARBA" id="ARBA00022755"/>
    </source>
</evidence>
<name>A0A2A5WFV5_9GAMM</name>
<comment type="function">
    <text evidence="4">Catalyzes the transfer of a formyl group from 10-formyltetrahydrofolate to 5-phospho-ribosyl-glycinamide (GAR), producing 5-phospho-ribosyl-N-formylglycinamide (FGAR) and tetrahydrofolate.</text>
</comment>
<dbReference type="EMBL" id="NTJZ01000001">
    <property type="protein sequence ID" value="PDH35390.1"/>
    <property type="molecule type" value="Genomic_DNA"/>
</dbReference>
<dbReference type="GO" id="GO:0005829">
    <property type="term" value="C:cytosol"/>
    <property type="evidence" value="ECO:0007669"/>
    <property type="project" value="TreeGrafter"/>
</dbReference>
<dbReference type="Proteomes" id="UP000219329">
    <property type="component" value="Unassembled WGS sequence"/>
</dbReference>
<feature type="binding site" evidence="4">
    <location>
        <position position="109"/>
    </location>
    <ligand>
        <name>(6R)-10-formyltetrahydrofolate</name>
        <dbReference type="ChEBI" id="CHEBI:195366"/>
    </ligand>
</feature>
<evidence type="ECO:0000313" key="6">
    <source>
        <dbReference type="EMBL" id="PDH35390.1"/>
    </source>
</evidence>
<feature type="active site" description="Proton donor" evidence="4">
    <location>
        <position position="111"/>
    </location>
</feature>
<dbReference type="InterPro" id="IPR002376">
    <property type="entry name" value="Formyl_transf_N"/>
</dbReference>
<gene>
    <name evidence="4" type="primary">purN</name>
    <name evidence="6" type="ORF">CNF02_01380</name>
</gene>
<accession>A0A2A5WFV5</accession>
<sequence length="215" mass="23642">MNRKYCNVVVLISGSGSNLQKLIDASLVSNYKISAVISNRPDAFGLQRAERSNVPTRIVDHKSFESREAFDNFLANIIDEINPQLIVLAGFMRILGGDFVNRFSGKILNIHPSLLPKYPGINTHQRALDAGDTEHGVSIHFVTPDLDGGPIIAQGNVPIYKNDTAEVLAARVLEKEHLIYPKVVTWFASGRLRMHKGSAIMDNEALPPCGVIIQS</sequence>
<evidence type="ECO:0000256" key="2">
    <source>
        <dbReference type="ARBA" id="ARBA00022679"/>
    </source>
</evidence>
<dbReference type="InterPro" id="IPR004607">
    <property type="entry name" value="GART"/>
</dbReference>
<dbReference type="Gene3D" id="3.40.50.170">
    <property type="entry name" value="Formyl transferase, N-terminal domain"/>
    <property type="match status" value="1"/>
</dbReference>
<feature type="domain" description="Formyl transferase N-terminal" evidence="5">
    <location>
        <begin position="7"/>
        <end position="184"/>
    </location>
</feature>
<dbReference type="AlphaFoldDB" id="A0A2A5WFV5"/>
<keyword evidence="3 4" id="KW-0658">Purine biosynthesis</keyword>
<dbReference type="PANTHER" id="PTHR43369:SF2">
    <property type="entry name" value="PHOSPHORIBOSYLGLYCINAMIDE FORMYLTRANSFERASE"/>
    <property type="match status" value="1"/>
</dbReference>
<dbReference type="Pfam" id="PF00551">
    <property type="entry name" value="Formyl_trans_N"/>
    <property type="match status" value="1"/>
</dbReference>
<dbReference type="NCBIfam" id="TIGR00639">
    <property type="entry name" value="PurN"/>
    <property type="match status" value="1"/>
</dbReference>
<comment type="similarity">
    <text evidence="4">Belongs to the GART family.</text>
</comment>
<dbReference type="EC" id="2.1.2.2" evidence="4"/>